<evidence type="ECO:0000313" key="6">
    <source>
        <dbReference type="Proteomes" id="UP000293637"/>
    </source>
</evidence>
<name>A0A292DIX4_STALU</name>
<keyword evidence="7" id="KW-1185">Reference proteome</keyword>
<sequence length="240" mass="28112">MKLVLRLCQIILIAVIVISVYQIYHLHLADKQAEERYKNLQQNYTTQSANNEVRPQFTQLEQVNKDIVGWIHLSDSTLNYPVLQAKDNKTYLQHDFEHEASRKGSIFMDYRNAIAQPDLNTVIYGHHVGDNTMFDVLEKYLKQSFYDKHKSIQFDTKYHKYRLEVLSAYQTTTKDNYIQTYFKTQQAYDKFLKETMRKSVINTTTEVSAKDKIVTLSTCEDAYSQTSGRIVVVTKLVELK</sequence>
<evidence type="ECO:0000313" key="4">
    <source>
        <dbReference type="EMBL" id="QEX37971.1"/>
    </source>
</evidence>
<dbReference type="OMA" id="TWLFGHA"/>
<dbReference type="NCBIfam" id="TIGR03064">
    <property type="entry name" value="sortase_srtB"/>
    <property type="match status" value="1"/>
</dbReference>
<evidence type="ECO:0000313" key="5">
    <source>
        <dbReference type="EMBL" id="TBW72509.1"/>
    </source>
</evidence>
<dbReference type="GO" id="GO:0016787">
    <property type="term" value="F:hydrolase activity"/>
    <property type="evidence" value="ECO:0007669"/>
    <property type="project" value="UniProtKB-KW"/>
</dbReference>
<dbReference type="Proteomes" id="UP000293637">
    <property type="component" value="Unassembled WGS sequence"/>
</dbReference>
<keyword evidence="3" id="KW-1133">Transmembrane helix</keyword>
<dbReference type="EMBL" id="SCHB01000003">
    <property type="protein sequence ID" value="TBW72509.1"/>
    <property type="molecule type" value="Genomic_DNA"/>
</dbReference>
<dbReference type="InterPro" id="IPR023365">
    <property type="entry name" value="Sortase_dom-sf"/>
</dbReference>
<proteinExistence type="predicted"/>
<evidence type="ECO:0000256" key="2">
    <source>
        <dbReference type="PIRSR" id="PIRSR605754-1"/>
    </source>
</evidence>
<dbReference type="RefSeq" id="WP_002491976.1">
    <property type="nucleotide sequence ID" value="NZ_AP021848.1"/>
</dbReference>
<dbReference type="Gene3D" id="2.40.260.10">
    <property type="entry name" value="Sortase"/>
    <property type="match status" value="1"/>
</dbReference>
<dbReference type="EC" id="3.4.22.71" evidence="5"/>
<dbReference type="InterPro" id="IPR009835">
    <property type="entry name" value="SrtB"/>
</dbReference>
<keyword evidence="3" id="KW-0472">Membrane</keyword>
<dbReference type="Proteomes" id="UP000325462">
    <property type="component" value="Chromosome"/>
</dbReference>
<keyword evidence="1 5" id="KW-0378">Hydrolase</keyword>
<keyword evidence="3" id="KW-0812">Transmembrane</keyword>
<dbReference type="InterPro" id="IPR005754">
    <property type="entry name" value="Sortase"/>
</dbReference>
<reference evidence="4 7" key="2">
    <citation type="submission" date="2019-07" db="EMBL/GenBank/DDBJ databases">
        <title>Comparative genome analysis of staphylococcus lugdunensis shows clonal complex-dependent diversity of the putative virulence factor, ess/type vii locus.</title>
        <authorList>
            <person name="Lebeurre J."/>
            <person name="Dahyot S."/>
            <person name="Diene S."/>
            <person name="Paulay A."/>
            <person name="Aubourg M."/>
            <person name="Argemi X."/>
            <person name="Giard J.-C."/>
            <person name="Tournier I."/>
            <person name="Francois P."/>
            <person name="Pestel-Caron M."/>
        </authorList>
    </citation>
    <scope>NUCLEOTIDE SEQUENCE [LARGE SCALE GENOMIC DNA]</scope>
    <source>
        <strain evidence="4 7">SL13</strain>
    </source>
</reference>
<dbReference type="Pfam" id="PF04203">
    <property type="entry name" value="Sortase"/>
    <property type="match status" value="1"/>
</dbReference>
<feature type="active site" description="Acyl-thioester intermediate" evidence="2">
    <location>
        <position position="219"/>
    </location>
</feature>
<evidence type="ECO:0000256" key="3">
    <source>
        <dbReference type="SAM" id="Phobius"/>
    </source>
</evidence>
<accession>A0A292DIX4</accession>
<evidence type="ECO:0000313" key="7">
    <source>
        <dbReference type="Proteomes" id="UP000325462"/>
    </source>
</evidence>
<evidence type="ECO:0000256" key="1">
    <source>
        <dbReference type="ARBA" id="ARBA00022801"/>
    </source>
</evidence>
<dbReference type="AlphaFoldDB" id="A0A292DIX4"/>
<reference evidence="5 6" key="1">
    <citation type="journal article" date="2019" name="Sci. Transl. Med.">
        <title>Quorum sensing between bacterial species on the skin protects against epidermal injury in atopic dermatitis.</title>
        <authorList>
            <person name="Williams M.R."/>
        </authorList>
    </citation>
    <scope>NUCLEOTIDE SEQUENCE [LARGE SCALE GENOMIC DNA]</scope>
    <source>
        <strain evidence="5 6">E7</strain>
    </source>
</reference>
<protein>
    <submittedName>
        <fullName evidence="5">Class B sortase</fullName>
        <ecNumber evidence="5">3.4.22.71</ecNumber>
    </submittedName>
</protein>
<dbReference type="GeneID" id="58090837"/>
<feature type="active site" description="Proton donor/acceptor" evidence="2">
    <location>
        <position position="126"/>
    </location>
</feature>
<gene>
    <name evidence="5" type="primary">srtB</name>
    <name evidence="5" type="ORF">EQ812_05925</name>
    <name evidence="4" type="ORF">FO454_03130</name>
</gene>
<dbReference type="EMBL" id="CP041722">
    <property type="protein sequence ID" value="QEX37971.1"/>
    <property type="molecule type" value="Genomic_DNA"/>
</dbReference>
<dbReference type="SUPFAM" id="SSF63817">
    <property type="entry name" value="Sortase"/>
    <property type="match status" value="1"/>
</dbReference>
<feature type="transmembrane region" description="Helical" evidence="3">
    <location>
        <begin position="7"/>
        <end position="24"/>
    </location>
</feature>
<dbReference type="CDD" id="cd05826">
    <property type="entry name" value="Sortase_B"/>
    <property type="match status" value="1"/>
</dbReference>
<organism evidence="5 6">
    <name type="scientific">Staphylococcus lugdunensis</name>
    <dbReference type="NCBI Taxonomy" id="28035"/>
    <lineage>
        <taxon>Bacteria</taxon>
        <taxon>Bacillati</taxon>
        <taxon>Bacillota</taxon>
        <taxon>Bacilli</taxon>
        <taxon>Bacillales</taxon>
        <taxon>Staphylococcaceae</taxon>
        <taxon>Staphylococcus</taxon>
    </lineage>
</organism>